<dbReference type="PANTHER" id="PTHR11929">
    <property type="entry name" value="ALPHA- 1,3 -FUCOSYLTRANSFERASE"/>
    <property type="match status" value="1"/>
</dbReference>
<evidence type="ECO:0000313" key="5">
    <source>
        <dbReference type="EMBL" id="MBB3968551.1"/>
    </source>
</evidence>
<comment type="similarity">
    <text evidence="1">Belongs to the glycosyltransferase 10 family.</text>
</comment>
<keyword evidence="3" id="KW-0808">Transferase</keyword>
<reference evidence="5 8" key="3">
    <citation type="submission" date="2020-08" db="EMBL/GenBank/DDBJ databases">
        <title>Genomic Encyclopedia of Type Strains, Phase IV (KMG-IV): sequencing the most valuable type-strain genomes for metagenomic binning, comparative biology and taxonomic classification.</title>
        <authorList>
            <person name="Goeker M."/>
        </authorList>
    </citation>
    <scope>NUCLEOTIDE SEQUENCE [LARGE SCALE GENOMIC DNA]</scope>
    <source>
        <strain evidence="5 8">DSM 100995</strain>
    </source>
</reference>
<dbReference type="Pfam" id="PF00852">
    <property type="entry name" value="Glyco_transf_10"/>
    <property type="match status" value="1"/>
</dbReference>
<organism evidence="6 7">
    <name type="scientific">Mucilaginibacter phyllosphaerae</name>
    <dbReference type="NCBI Taxonomy" id="1812349"/>
    <lineage>
        <taxon>Bacteria</taxon>
        <taxon>Pseudomonadati</taxon>
        <taxon>Bacteroidota</taxon>
        <taxon>Sphingobacteriia</taxon>
        <taxon>Sphingobacteriales</taxon>
        <taxon>Sphingobacteriaceae</taxon>
        <taxon>Mucilaginibacter</taxon>
    </lineage>
</organism>
<dbReference type="PANTHER" id="PTHR11929:SF194">
    <property type="entry name" value="ALPHA-(1,3)-FUCOSYLTRANSFERASE 10"/>
    <property type="match status" value="1"/>
</dbReference>
<feature type="domain" description="Fucosyltransferase C-terminal" evidence="4">
    <location>
        <begin position="129"/>
        <end position="249"/>
    </location>
</feature>
<dbReference type="InterPro" id="IPR001503">
    <property type="entry name" value="Glyco_trans_10"/>
</dbReference>
<dbReference type="GO" id="GO:0046920">
    <property type="term" value="F:alpha-(1-&gt;3)-fucosyltransferase activity"/>
    <property type="evidence" value="ECO:0007669"/>
    <property type="project" value="TreeGrafter"/>
</dbReference>
<dbReference type="InterPro" id="IPR038577">
    <property type="entry name" value="GT10-like_C_sf"/>
</dbReference>
<dbReference type="RefSeq" id="WP_134335843.1">
    <property type="nucleotide sequence ID" value="NZ_BMCZ01000004.1"/>
</dbReference>
<proteinExistence type="inferred from homology"/>
<dbReference type="SUPFAM" id="SSF53756">
    <property type="entry name" value="UDP-Glycosyltransferase/glycogen phosphorylase"/>
    <property type="match status" value="1"/>
</dbReference>
<dbReference type="EMBL" id="SNQG01000002">
    <property type="protein sequence ID" value="TEW67808.1"/>
    <property type="molecule type" value="Genomic_DNA"/>
</dbReference>
<reference evidence="6" key="2">
    <citation type="submission" date="2019-03" db="EMBL/GenBank/DDBJ databases">
        <authorList>
            <person name="Yan Y.-Q."/>
            <person name="Du Z.-J."/>
        </authorList>
    </citation>
    <scope>NUCLEOTIDE SEQUENCE</scope>
    <source>
        <strain evidence="6">PP-F2FG21</strain>
    </source>
</reference>
<protein>
    <recommendedName>
        <fullName evidence="4">Fucosyltransferase C-terminal domain-containing protein</fullName>
    </recommendedName>
</protein>
<evidence type="ECO:0000259" key="4">
    <source>
        <dbReference type="Pfam" id="PF00852"/>
    </source>
</evidence>
<dbReference type="Proteomes" id="UP000297248">
    <property type="component" value="Unassembled WGS sequence"/>
</dbReference>
<reference evidence="6 7" key="1">
    <citation type="journal article" date="2016" name="Int. J. Syst. Evol. Microbiol.">
        <title>Proposal of Mucilaginibacter phyllosphaerae sp. nov. isolated from the phyllosphere of Galium album.</title>
        <authorList>
            <person name="Aydogan E.L."/>
            <person name="Busse H.J."/>
            <person name="Moser G."/>
            <person name="Muller C."/>
            <person name="Kampfer P."/>
            <person name="Glaeser S.P."/>
        </authorList>
    </citation>
    <scope>NUCLEOTIDE SEQUENCE [LARGE SCALE GENOMIC DNA]</scope>
    <source>
        <strain evidence="6 7">PP-F2FG21</strain>
    </source>
</reference>
<name>A0A4Y8AGC9_9SPHI</name>
<evidence type="ECO:0000256" key="1">
    <source>
        <dbReference type="ARBA" id="ARBA00008919"/>
    </source>
</evidence>
<evidence type="ECO:0000256" key="3">
    <source>
        <dbReference type="ARBA" id="ARBA00022679"/>
    </source>
</evidence>
<comment type="caution">
    <text evidence="6">The sequence shown here is derived from an EMBL/GenBank/DDBJ whole genome shotgun (WGS) entry which is preliminary data.</text>
</comment>
<dbReference type="AlphaFoldDB" id="A0A4Y8AGC9"/>
<evidence type="ECO:0000313" key="7">
    <source>
        <dbReference type="Proteomes" id="UP000297248"/>
    </source>
</evidence>
<sequence length="339" mass="39527">MAKPVIKLQFKNGLQLQTFKKEVFDVNGVSGLYDFEESAEPDFIIFGPYGNDIPQKGNYTRIGYFCENVKPDMAICDWAFGIPAEDNIGHSRYKRIQWHGTDPQQLVKPPNFDAEKGAAGKTHFCNFLYSHRVAYREEFFRQLSSYKKVDAPGRSMKNMAGIDEQYTGDIWERKRQFLQGYKFTIAFENYVYPGYQTEKLYDAMFTNSIPIYFGDPHIGKIFNTASFINAADYISIKNKKLLHWLENVSQPNFVDLRPAFYKSPLNRLQRKLKAWGRGVKMQLLFKSINFTPLINRIIALDSNPQLYTDMLKQPWLINNQPPLNTLLKSRWVEIFESKR</sequence>
<evidence type="ECO:0000313" key="8">
    <source>
        <dbReference type="Proteomes" id="UP000583101"/>
    </source>
</evidence>
<accession>A0A4Y8AGC9</accession>
<dbReference type="Proteomes" id="UP000583101">
    <property type="component" value="Unassembled WGS sequence"/>
</dbReference>
<dbReference type="OrthoDB" id="9791032at2"/>
<dbReference type="Gene3D" id="3.40.50.11660">
    <property type="entry name" value="Glycosyl transferase family 10, C-terminal domain"/>
    <property type="match status" value="1"/>
</dbReference>
<dbReference type="InterPro" id="IPR055270">
    <property type="entry name" value="Glyco_tran_10_C"/>
</dbReference>
<dbReference type="EMBL" id="JACIEG010000002">
    <property type="protein sequence ID" value="MBB3968551.1"/>
    <property type="molecule type" value="Genomic_DNA"/>
</dbReference>
<dbReference type="GO" id="GO:0016020">
    <property type="term" value="C:membrane"/>
    <property type="evidence" value="ECO:0007669"/>
    <property type="project" value="InterPro"/>
</dbReference>
<evidence type="ECO:0000313" key="6">
    <source>
        <dbReference type="EMBL" id="TEW67808.1"/>
    </source>
</evidence>
<gene>
    <name evidence="6" type="ORF">E2R65_07415</name>
    <name evidence="5" type="ORF">GGR35_001143</name>
</gene>
<keyword evidence="8" id="KW-1185">Reference proteome</keyword>
<evidence type="ECO:0000256" key="2">
    <source>
        <dbReference type="ARBA" id="ARBA00022676"/>
    </source>
</evidence>
<keyword evidence="2" id="KW-0328">Glycosyltransferase</keyword>